<protein>
    <submittedName>
        <fullName evidence="1">Uncharacterized protein</fullName>
    </submittedName>
</protein>
<reference evidence="2" key="1">
    <citation type="journal article" date="2019" name="Int. J. Syst. Evol. Microbiol.">
        <title>The Global Catalogue of Microorganisms (GCM) 10K type strain sequencing project: providing services to taxonomists for standard genome sequencing and annotation.</title>
        <authorList>
            <consortium name="The Broad Institute Genomics Platform"/>
            <consortium name="The Broad Institute Genome Sequencing Center for Infectious Disease"/>
            <person name="Wu L."/>
            <person name="Ma J."/>
        </authorList>
    </citation>
    <scope>NUCLEOTIDE SEQUENCE [LARGE SCALE GENOMIC DNA]</scope>
    <source>
        <strain evidence="2">JCM 17338</strain>
    </source>
</reference>
<evidence type="ECO:0000313" key="1">
    <source>
        <dbReference type="EMBL" id="GAA3976782.1"/>
    </source>
</evidence>
<dbReference type="Proteomes" id="UP001501081">
    <property type="component" value="Unassembled WGS sequence"/>
</dbReference>
<organism evidence="1 2">
    <name type="scientific">Pedobacter ginsengiterrae</name>
    <dbReference type="NCBI Taxonomy" id="871696"/>
    <lineage>
        <taxon>Bacteria</taxon>
        <taxon>Pseudomonadati</taxon>
        <taxon>Bacteroidota</taxon>
        <taxon>Sphingobacteriia</taxon>
        <taxon>Sphingobacteriales</taxon>
        <taxon>Sphingobacteriaceae</taxon>
        <taxon>Pedobacter</taxon>
    </lineage>
</organism>
<comment type="caution">
    <text evidence="1">The sequence shown here is derived from an EMBL/GenBank/DDBJ whole genome shotgun (WGS) entry which is preliminary data.</text>
</comment>
<proteinExistence type="predicted"/>
<evidence type="ECO:0000313" key="2">
    <source>
        <dbReference type="Proteomes" id="UP001501081"/>
    </source>
</evidence>
<dbReference type="EMBL" id="BAABAK010000016">
    <property type="protein sequence ID" value="GAA3976782.1"/>
    <property type="molecule type" value="Genomic_DNA"/>
</dbReference>
<accession>A0ABP7Q5D6</accession>
<gene>
    <name evidence="1" type="ORF">GCM10022246_31330</name>
</gene>
<sequence length="70" mass="7833">MIFRMVDLPAPFLPIRAILSLSFIEKVTSLNSVVPPNETDILFTLITIGNIKSAAKIKERHGIIESRIKD</sequence>
<name>A0ABP7Q5D6_9SPHI</name>
<keyword evidence="2" id="KW-1185">Reference proteome</keyword>